<dbReference type="GO" id="GO:0016887">
    <property type="term" value="F:ATP hydrolysis activity"/>
    <property type="evidence" value="ECO:0007669"/>
    <property type="project" value="TreeGrafter"/>
</dbReference>
<evidence type="ECO:0000313" key="4">
    <source>
        <dbReference type="Proteomes" id="UP000657574"/>
    </source>
</evidence>
<dbReference type="PROSITE" id="PS51192">
    <property type="entry name" value="HELICASE_ATP_BIND_1"/>
    <property type="match status" value="1"/>
</dbReference>
<dbReference type="Proteomes" id="UP000657574">
    <property type="component" value="Unassembled WGS sequence"/>
</dbReference>
<dbReference type="PANTHER" id="PTHR47962">
    <property type="entry name" value="ATP-DEPENDENT HELICASE LHR-RELATED-RELATED"/>
    <property type="match status" value="1"/>
</dbReference>
<dbReference type="Pfam" id="PF13091">
    <property type="entry name" value="PLDc_2"/>
    <property type="match status" value="1"/>
</dbReference>
<dbReference type="Gene3D" id="3.40.50.300">
    <property type="entry name" value="P-loop containing nucleotide triphosphate hydrolases"/>
    <property type="match status" value="2"/>
</dbReference>
<dbReference type="InterPro" id="IPR014001">
    <property type="entry name" value="Helicase_ATP-bd"/>
</dbReference>
<dbReference type="CDD" id="cd09203">
    <property type="entry name" value="PLDc_N_DEXD_b1"/>
    <property type="match status" value="1"/>
</dbReference>
<dbReference type="GO" id="GO:0003677">
    <property type="term" value="F:DNA binding"/>
    <property type="evidence" value="ECO:0007669"/>
    <property type="project" value="InterPro"/>
</dbReference>
<dbReference type="InterPro" id="IPR027417">
    <property type="entry name" value="P-loop_NTPase"/>
</dbReference>
<dbReference type="SUPFAM" id="SSF52540">
    <property type="entry name" value="P-loop containing nucleoside triphosphate hydrolases"/>
    <property type="match status" value="1"/>
</dbReference>
<keyword evidence="3" id="KW-0347">Helicase</keyword>
<reference evidence="3" key="2">
    <citation type="submission" date="2020-09" db="EMBL/GenBank/DDBJ databases">
        <authorList>
            <person name="Sun Q."/>
            <person name="Ohkuma M."/>
        </authorList>
    </citation>
    <scope>NUCLEOTIDE SEQUENCE</scope>
    <source>
        <strain evidence="3">JCM 3086</strain>
    </source>
</reference>
<evidence type="ECO:0000259" key="2">
    <source>
        <dbReference type="PROSITE" id="PS51194"/>
    </source>
</evidence>
<dbReference type="Gene3D" id="3.30.870.10">
    <property type="entry name" value="Endonuclease Chain A"/>
    <property type="match status" value="1"/>
</dbReference>
<dbReference type="SMART" id="SM00487">
    <property type="entry name" value="DEXDc"/>
    <property type="match status" value="1"/>
</dbReference>
<feature type="domain" description="Helicase ATP-binding" evidence="1">
    <location>
        <begin position="346"/>
        <end position="502"/>
    </location>
</feature>
<dbReference type="InterPro" id="IPR025202">
    <property type="entry name" value="PLD-like_dom"/>
</dbReference>
<dbReference type="InterPro" id="IPR006935">
    <property type="entry name" value="Helicase/UvrB_N"/>
</dbReference>
<dbReference type="InterPro" id="IPR021835">
    <property type="entry name" value="DUF3427"/>
</dbReference>
<gene>
    <name evidence="3" type="ORF">GCM10010121_030810</name>
</gene>
<dbReference type="SMART" id="SM00490">
    <property type="entry name" value="HELICc"/>
    <property type="match status" value="1"/>
</dbReference>
<proteinExistence type="predicted"/>
<dbReference type="Pfam" id="PF00271">
    <property type="entry name" value="Helicase_C"/>
    <property type="match status" value="1"/>
</dbReference>
<keyword evidence="3" id="KW-0067">ATP-binding</keyword>
<dbReference type="EMBL" id="BMQA01000008">
    <property type="protein sequence ID" value="GGJ17772.1"/>
    <property type="molecule type" value="Genomic_DNA"/>
</dbReference>
<keyword evidence="4" id="KW-1185">Reference proteome</keyword>
<keyword evidence="3" id="KW-0547">Nucleotide-binding</keyword>
<dbReference type="CDD" id="cd18032">
    <property type="entry name" value="DEXHc_RE_I_III_res"/>
    <property type="match status" value="1"/>
</dbReference>
<dbReference type="CDD" id="cd18799">
    <property type="entry name" value="SF2_C_EcoAI-like"/>
    <property type="match status" value="1"/>
</dbReference>
<dbReference type="Pfam" id="PF04851">
    <property type="entry name" value="ResIII"/>
    <property type="match status" value="1"/>
</dbReference>
<feature type="domain" description="Helicase C-terminal" evidence="2">
    <location>
        <begin position="565"/>
        <end position="721"/>
    </location>
</feature>
<dbReference type="InterPro" id="IPR001650">
    <property type="entry name" value="Helicase_C-like"/>
</dbReference>
<sequence>MREGSGGAVMTESGELAQPIQGVYEELITEHLRDRLDALEAAGWKAIDDEVTEESTPHVLARHIGEAVARRLSQFPQKKQVAAANEIMRSLAIAAPEPDEDKTASAIAEGPRQLLALAEQEAPGVFAIRPLTPLSETALITNAPDDPNLGAELRAELATADRIDLLCAFVKWHGIRVLEDALRAAKKRGVRIRVITTTYIGATDRHALNRLVREFDAEVKVNYEIRTTRLHAKAWFFRRDTGFDTAYVGSSNLSKAALLDGLEWNVRLSSVATPRVIEKFEATFDAYWNDTAFEPYDPDRDGERLAEALARASGKGASDELKINISGLEVRPFPHQRDMLERLRVEREIRGHHRNLLVAATGTGKTVMAALDYRNLRDQRGGELPRLLFVAHRKEILDQSVRTYREVLADGSFGEPLYNGQEPVDWTHVFASVQSLHLQRLEQLDPGHFDVIVIDEFHHAEAKTYRRVLDHFKPSELLGLTATPERMDGSNVQDMEISGVKIFGGRIAAEMRLWEALENDLLCPFHYFGVPDGTDLSQLNWRAGSYDQDELGNLYTASNARALIVINQVKAKIANPSAMRALGFCVTKAHAHFMADRFNEVGFKAAALDSESTTAERERTLKDLKDGKIQVIFSVDLFNEGLDVPDVDTLLLLRPTNSATVFLQQLGRGLRRTPNKPVLTVLDFIGQHRAEFRFEEQFRALTNLSRNRLVENIERDFPHLPSGCQIILEGKSKRLVLDNIRTQINSTINTLAKEVRDYSALDLASYLRESRREITELYRSSNSWTKVLRKARIVTEAQLPGEDQLLRRVHAFLHVDDPERARAYLRLLADDAPDYDSLAPVEQVYARMLFFNLWDRAGGFSSYREGLESLRIQQRVRDELQQVLSYVLDRTDHFPILLDGPLGHLPLKIHSSYNRSEILAALGVARLGGQMPGVFAQGVSWIEDIKTDALFITSEKNERDFSPNVRYKDYAISSTRFHWESQNNTSEASRTGLRYRHHVEQGSHVLLFLRRYKENSIGKSEPWMLLGPATYVEHTGSKPMAITWDLEHELPADVWSYSAAITSG</sequence>
<dbReference type="SUPFAM" id="SSF56024">
    <property type="entry name" value="Phospholipase D/nuclease"/>
    <property type="match status" value="1"/>
</dbReference>
<name>A0A917KM15_9ACTN</name>
<dbReference type="GO" id="GO:0004386">
    <property type="term" value="F:helicase activity"/>
    <property type="evidence" value="ECO:0007669"/>
    <property type="project" value="UniProtKB-KW"/>
</dbReference>
<dbReference type="Pfam" id="PF11907">
    <property type="entry name" value="DUF3427"/>
    <property type="match status" value="1"/>
</dbReference>
<reference evidence="3" key="1">
    <citation type="journal article" date="2014" name="Int. J. Syst. Evol. Microbiol.">
        <title>Complete genome sequence of Corynebacterium casei LMG S-19264T (=DSM 44701T), isolated from a smear-ripened cheese.</title>
        <authorList>
            <consortium name="US DOE Joint Genome Institute (JGI-PGF)"/>
            <person name="Walter F."/>
            <person name="Albersmeier A."/>
            <person name="Kalinowski J."/>
            <person name="Ruckert C."/>
        </authorList>
    </citation>
    <scope>NUCLEOTIDE SEQUENCE</scope>
    <source>
        <strain evidence="3">JCM 3086</strain>
    </source>
</reference>
<dbReference type="InterPro" id="IPR052511">
    <property type="entry name" value="ATP-dep_Helicase"/>
</dbReference>
<dbReference type="AlphaFoldDB" id="A0A917KM15"/>
<protein>
    <submittedName>
        <fullName evidence="3">Helicase</fullName>
    </submittedName>
</protein>
<comment type="caution">
    <text evidence="3">The sequence shown here is derived from an EMBL/GenBank/DDBJ whole genome shotgun (WGS) entry which is preliminary data.</text>
</comment>
<organism evidence="3 4">
    <name type="scientific">Streptomyces brasiliensis</name>
    <dbReference type="NCBI Taxonomy" id="1954"/>
    <lineage>
        <taxon>Bacteria</taxon>
        <taxon>Bacillati</taxon>
        <taxon>Actinomycetota</taxon>
        <taxon>Actinomycetes</taxon>
        <taxon>Kitasatosporales</taxon>
        <taxon>Streptomycetaceae</taxon>
        <taxon>Streptomyces</taxon>
    </lineage>
</organism>
<dbReference type="GO" id="GO:0005524">
    <property type="term" value="F:ATP binding"/>
    <property type="evidence" value="ECO:0007669"/>
    <property type="project" value="InterPro"/>
</dbReference>
<evidence type="ECO:0000259" key="1">
    <source>
        <dbReference type="PROSITE" id="PS51192"/>
    </source>
</evidence>
<accession>A0A917KM15</accession>
<keyword evidence="3" id="KW-0378">Hydrolase</keyword>
<dbReference type="PANTHER" id="PTHR47962:SF7">
    <property type="entry name" value="MITOCHONDRIAL ATP-DEPENDENT HELICASE IRC3-RELATED"/>
    <property type="match status" value="1"/>
</dbReference>
<evidence type="ECO:0000313" key="3">
    <source>
        <dbReference type="EMBL" id="GGJ17772.1"/>
    </source>
</evidence>
<dbReference type="PROSITE" id="PS51194">
    <property type="entry name" value="HELICASE_CTER"/>
    <property type="match status" value="1"/>
</dbReference>